<proteinExistence type="predicted"/>
<organism evidence="1 2">
    <name type="scientific">Irpex rosettiformis</name>
    <dbReference type="NCBI Taxonomy" id="378272"/>
    <lineage>
        <taxon>Eukaryota</taxon>
        <taxon>Fungi</taxon>
        <taxon>Dikarya</taxon>
        <taxon>Basidiomycota</taxon>
        <taxon>Agaricomycotina</taxon>
        <taxon>Agaricomycetes</taxon>
        <taxon>Polyporales</taxon>
        <taxon>Irpicaceae</taxon>
        <taxon>Irpex</taxon>
    </lineage>
</organism>
<dbReference type="EMBL" id="MU274937">
    <property type="protein sequence ID" value="KAI0084866.1"/>
    <property type="molecule type" value="Genomic_DNA"/>
</dbReference>
<dbReference type="Proteomes" id="UP001055072">
    <property type="component" value="Unassembled WGS sequence"/>
</dbReference>
<gene>
    <name evidence="1" type="ORF">BDY19DRAFT_968548</name>
</gene>
<comment type="caution">
    <text evidence="1">The sequence shown here is derived from an EMBL/GenBank/DDBJ whole genome shotgun (WGS) entry which is preliminary data.</text>
</comment>
<accession>A0ACB8TSF9</accession>
<evidence type="ECO:0000313" key="2">
    <source>
        <dbReference type="Proteomes" id="UP001055072"/>
    </source>
</evidence>
<keyword evidence="2" id="KW-1185">Reference proteome</keyword>
<evidence type="ECO:0000313" key="1">
    <source>
        <dbReference type="EMBL" id="KAI0084866.1"/>
    </source>
</evidence>
<name>A0ACB8TSF9_9APHY</name>
<protein>
    <submittedName>
        <fullName evidence="1">Kinase-like protein</fullName>
    </submittedName>
</protein>
<reference evidence="1" key="1">
    <citation type="journal article" date="2021" name="Environ. Microbiol.">
        <title>Gene family expansions and transcriptome signatures uncover fungal adaptations to wood decay.</title>
        <authorList>
            <person name="Hage H."/>
            <person name="Miyauchi S."/>
            <person name="Viragh M."/>
            <person name="Drula E."/>
            <person name="Min B."/>
            <person name="Chaduli D."/>
            <person name="Navarro D."/>
            <person name="Favel A."/>
            <person name="Norest M."/>
            <person name="Lesage-Meessen L."/>
            <person name="Balint B."/>
            <person name="Merenyi Z."/>
            <person name="de Eugenio L."/>
            <person name="Morin E."/>
            <person name="Martinez A.T."/>
            <person name="Baldrian P."/>
            <person name="Stursova M."/>
            <person name="Martinez M.J."/>
            <person name="Novotny C."/>
            <person name="Magnuson J.K."/>
            <person name="Spatafora J.W."/>
            <person name="Maurice S."/>
            <person name="Pangilinan J."/>
            <person name="Andreopoulos W."/>
            <person name="LaButti K."/>
            <person name="Hundley H."/>
            <person name="Na H."/>
            <person name="Kuo A."/>
            <person name="Barry K."/>
            <person name="Lipzen A."/>
            <person name="Henrissat B."/>
            <person name="Riley R."/>
            <person name="Ahrendt S."/>
            <person name="Nagy L.G."/>
            <person name="Grigoriev I.V."/>
            <person name="Martin F."/>
            <person name="Rosso M.N."/>
        </authorList>
    </citation>
    <scope>NUCLEOTIDE SEQUENCE</scope>
    <source>
        <strain evidence="1">CBS 384.51</strain>
    </source>
</reference>
<sequence>MFKYLAKRSFVVAPNATSPKPQKHVHLALQPQQVLQDRYKVLSRLGAGVHSTVWLAEDLGSPTKKNVAVKALTELVTAVQDTQAFELCVMERIVNIPSTKPTLGTRNLLPLFDHFKYPGVQGDHLCLVTEVLGPSVKEVMKALAEQGDRVALPLDVVKHLTRQLLCALETLHDGCNTVHTDIKPDNILFRRSALTPDGMFDAERIFDHDNVVLIDYGTAVPLGAGVNSRLIQPEALRSPEVILGCEWGTKADIWNLGCIVFELLIAKSLFMPRPIAHFTAEHYLLAHIFGTLASDADYDRLRAFCQTGPKYNEFFGENGVLTLRVDTDTRESLRRILESYHVYSPDLHEFLTAMLRIHPDDRLTASQLQKLPWLCK</sequence>